<protein>
    <submittedName>
        <fullName evidence="1">CMD domain protein</fullName>
    </submittedName>
</protein>
<accession>A0A3A5MHK5</accession>
<organism evidence="1 2">
    <name type="scientific">Cryobacterium melibiosiphilum</name>
    <dbReference type="NCBI Taxonomy" id="995039"/>
    <lineage>
        <taxon>Bacteria</taxon>
        <taxon>Bacillati</taxon>
        <taxon>Actinomycetota</taxon>
        <taxon>Actinomycetes</taxon>
        <taxon>Micrococcales</taxon>
        <taxon>Microbacteriaceae</taxon>
        <taxon>Cryobacterium</taxon>
    </lineage>
</organism>
<dbReference type="AlphaFoldDB" id="A0A3A5MHK5"/>
<dbReference type="EMBL" id="QZVS01000079">
    <property type="protein sequence ID" value="RJT88892.1"/>
    <property type="molecule type" value="Genomic_DNA"/>
</dbReference>
<comment type="caution">
    <text evidence="1">The sequence shown here is derived from an EMBL/GenBank/DDBJ whole genome shotgun (WGS) entry which is preliminary data.</text>
</comment>
<dbReference type="Gene3D" id="1.20.1290.10">
    <property type="entry name" value="AhpD-like"/>
    <property type="match status" value="1"/>
</dbReference>
<dbReference type="RefSeq" id="WP_119974369.1">
    <property type="nucleotide sequence ID" value="NZ_JBHSQA010000003.1"/>
</dbReference>
<dbReference type="OrthoDB" id="8718286at2"/>
<dbReference type="SUPFAM" id="SSF69118">
    <property type="entry name" value="AhpD-like"/>
    <property type="match status" value="1"/>
</dbReference>
<evidence type="ECO:0000313" key="2">
    <source>
        <dbReference type="Proteomes" id="UP000272015"/>
    </source>
</evidence>
<reference evidence="1 2" key="1">
    <citation type="submission" date="2018-09" db="EMBL/GenBank/DDBJ databases">
        <title>Novel species of Cryobacterium.</title>
        <authorList>
            <person name="Liu Q."/>
            <person name="Xin Y.-H."/>
        </authorList>
    </citation>
    <scope>NUCLEOTIDE SEQUENCE [LARGE SCALE GENOMIC DNA]</scope>
    <source>
        <strain evidence="1 2">Hh39</strain>
    </source>
</reference>
<proteinExistence type="predicted"/>
<dbReference type="InterPro" id="IPR023982">
    <property type="entry name" value="CHP04029_CMD-like"/>
</dbReference>
<name>A0A3A5MHK5_9MICO</name>
<dbReference type="NCBIfam" id="TIGR04029">
    <property type="entry name" value="CMD_Avi_7170"/>
    <property type="match status" value="1"/>
</dbReference>
<gene>
    <name evidence="1" type="ORF">D6T64_08915</name>
</gene>
<dbReference type="InterPro" id="IPR029032">
    <property type="entry name" value="AhpD-like"/>
</dbReference>
<dbReference type="Proteomes" id="UP000272015">
    <property type="component" value="Unassembled WGS sequence"/>
</dbReference>
<sequence length="200" mass="21955">MTVPDVLDRALGVGAGDRLDRLRRARPETRSNVQLSYQSIFEPEFPGALSVAERFAVAVVVARLHGDTPVTAHYERLFAAVEPRAEVIATLHDVSDYGRTTGPFGQYRESRLGAESTEGLRLTIAADDRQVLGDELTALLEYAHLLVFRPRESGPDELQKLVDVGWTAGEIVAVSQLVAFLSFQIRLAVGLAVLRSTWKA</sequence>
<evidence type="ECO:0000313" key="1">
    <source>
        <dbReference type="EMBL" id="RJT88892.1"/>
    </source>
</evidence>
<keyword evidence="2" id="KW-1185">Reference proteome</keyword>